<proteinExistence type="predicted"/>
<reference evidence="2 3" key="1">
    <citation type="submission" date="2015-09" db="EMBL/GenBank/DDBJ databases">
        <title>Sorangium comparison.</title>
        <authorList>
            <person name="Zaburannyi N."/>
            <person name="Bunk B."/>
            <person name="Overmann J."/>
            <person name="Mueller R."/>
        </authorList>
    </citation>
    <scope>NUCLEOTIDE SEQUENCE [LARGE SCALE GENOMIC DNA]</scope>
    <source>
        <strain evidence="2 3">So ce26</strain>
    </source>
</reference>
<feature type="compositionally biased region" description="Polar residues" evidence="1">
    <location>
        <begin position="61"/>
        <end position="74"/>
    </location>
</feature>
<organism evidence="2 3">
    <name type="scientific">Sorangium cellulosum</name>
    <name type="common">Polyangium cellulosum</name>
    <dbReference type="NCBI Taxonomy" id="56"/>
    <lineage>
        <taxon>Bacteria</taxon>
        <taxon>Pseudomonadati</taxon>
        <taxon>Myxococcota</taxon>
        <taxon>Polyangia</taxon>
        <taxon>Polyangiales</taxon>
        <taxon>Polyangiaceae</taxon>
        <taxon>Sorangium</taxon>
    </lineage>
</organism>
<feature type="region of interest" description="Disordered" evidence="1">
    <location>
        <begin position="1"/>
        <end position="20"/>
    </location>
</feature>
<accession>A0A2L0ELA8</accession>
<evidence type="ECO:0000313" key="3">
    <source>
        <dbReference type="Proteomes" id="UP000238348"/>
    </source>
</evidence>
<dbReference type="EMBL" id="CP012673">
    <property type="protein sequence ID" value="AUX40078.1"/>
    <property type="molecule type" value="Genomic_DNA"/>
</dbReference>
<dbReference type="Proteomes" id="UP000238348">
    <property type="component" value="Chromosome"/>
</dbReference>
<name>A0A2L0ELA8_SORCE</name>
<evidence type="ECO:0000313" key="2">
    <source>
        <dbReference type="EMBL" id="AUX40078.1"/>
    </source>
</evidence>
<sequence>MATKEDWAERGKRWERSGLSAEKLARREGYKPKQLYTSKAPRSQGSPRVRSSMAIQRPQRDSNPGSTSRSAEVT</sequence>
<protein>
    <submittedName>
        <fullName evidence="2">Uncharacterized protein</fullName>
    </submittedName>
</protein>
<feature type="region of interest" description="Disordered" evidence="1">
    <location>
        <begin position="25"/>
        <end position="74"/>
    </location>
</feature>
<feature type="compositionally biased region" description="Basic and acidic residues" evidence="1">
    <location>
        <begin position="1"/>
        <end position="16"/>
    </location>
</feature>
<feature type="compositionally biased region" description="Polar residues" evidence="1">
    <location>
        <begin position="35"/>
        <end position="46"/>
    </location>
</feature>
<dbReference type="AlphaFoldDB" id="A0A2L0ELA8"/>
<gene>
    <name evidence="2" type="ORF">SOCE26_014740</name>
</gene>
<evidence type="ECO:0000256" key="1">
    <source>
        <dbReference type="SAM" id="MobiDB-lite"/>
    </source>
</evidence>